<dbReference type="GO" id="GO:0008977">
    <property type="term" value="F:prephenate dehydrogenase (NAD+) activity"/>
    <property type="evidence" value="ECO:0007669"/>
    <property type="project" value="InterPro"/>
</dbReference>
<proteinExistence type="predicted"/>
<feature type="coiled-coil region" evidence="2">
    <location>
        <begin position="232"/>
        <end position="259"/>
    </location>
</feature>
<dbReference type="Proteomes" id="UP000231292">
    <property type="component" value="Unassembled WGS sequence"/>
</dbReference>
<dbReference type="InterPro" id="IPR003099">
    <property type="entry name" value="Prephen_DH"/>
</dbReference>
<name>A0A2G9YJG0_9BACT</name>
<dbReference type="EMBL" id="PCRK01000155">
    <property type="protein sequence ID" value="PIP18863.1"/>
    <property type="molecule type" value="Genomic_DNA"/>
</dbReference>
<dbReference type="GO" id="GO:0004665">
    <property type="term" value="F:prephenate dehydrogenase (NADP+) activity"/>
    <property type="evidence" value="ECO:0007669"/>
    <property type="project" value="InterPro"/>
</dbReference>
<dbReference type="Gene3D" id="3.40.50.720">
    <property type="entry name" value="NAD(P)-binding Rossmann-like Domain"/>
    <property type="match status" value="1"/>
</dbReference>
<dbReference type="SUPFAM" id="SSF48179">
    <property type="entry name" value="6-phosphogluconate dehydrogenase C-terminal domain-like"/>
    <property type="match status" value="1"/>
</dbReference>
<dbReference type="GO" id="GO:0006571">
    <property type="term" value="P:tyrosine biosynthetic process"/>
    <property type="evidence" value="ECO:0007669"/>
    <property type="project" value="InterPro"/>
</dbReference>
<dbReference type="InterPro" id="IPR046825">
    <property type="entry name" value="PDH_C"/>
</dbReference>
<dbReference type="AlphaFoldDB" id="A0A2G9YJG0"/>
<dbReference type="InterPro" id="IPR036291">
    <property type="entry name" value="NAD(P)-bd_dom_sf"/>
</dbReference>
<dbReference type="Pfam" id="PF20463">
    <property type="entry name" value="PDH_C"/>
    <property type="match status" value="1"/>
</dbReference>
<evidence type="ECO:0000259" key="3">
    <source>
        <dbReference type="PROSITE" id="PS51176"/>
    </source>
</evidence>
<dbReference type="GO" id="GO:0070403">
    <property type="term" value="F:NAD+ binding"/>
    <property type="evidence" value="ECO:0007669"/>
    <property type="project" value="InterPro"/>
</dbReference>
<reference evidence="4 5" key="1">
    <citation type="submission" date="2017-09" db="EMBL/GenBank/DDBJ databases">
        <title>Depth-based differentiation of microbial function through sediment-hosted aquifers and enrichment of novel symbionts in the deep terrestrial subsurface.</title>
        <authorList>
            <person name="Probst A.J."/>
            <person name="Ladd B."/>
            <person name="Jarett J.K."/>
            <person name="Geller-Mcgrath D.E."/>
            <person name="Sieber C.M."/>
            <person name="Emerson J.B."/>
            <person name="Anantharaman K."/>
            <person name="Thomas B.C."/>
            <person name="Malmstrom R."/>
            <person name="Stieglmeier M."/>
            <person name="Klingl A."/>
            <person name="Woyke T."/>
            <person name="Ryan C.M."/>
            <person name="Banfield J.F."/>
        </authorList>
    </citation>
    <scope>NUCLEOTIDE SEQUENCE [LARGE SCALE GENOMIC DNA]</scope>
    <source>
        <strain evidence="4">CG23_combo_of_CG06-09_8_20_14_all_41_10</strain>
    </source>
</reference>
<keyword evidence="1" id="KW-0560">Oxidoreductase</keyword>
<accession>A0A2G9YJG0</accession>
<dbReference type="PROSITE" id="PS51176">
    <property type="entry name" value="PDH_ADH"/>
    <property type="match status" value="1"/>
</dbReference>
<protein>
    <submittedName>
        <fullName evidence="4">Prephenate dehydrogenase</fullName>
    </submittedName>
</protein>
<organism evidence="4 5">
    <name type="scientific">Candidatus Sherwoodlollariibacterium unditelluris</name>
    <dbReference type="NCBI Taxonomy" id="1974757"/>
    <lineage>
        <taxon>Bacteria</taxon>
        <taxon>Pseudomonadati</taxon>
        <taxon>Candidatus Omnitrophota</taxon>
        <taxon>Candidatus Sherwoodlollariibacterium</taxon>
    </lineage>
</organism>
<dbReference type="PANTHER" id="PTHR21363:SF0">
    <property type="entry name" value="PREPHENATE DEHYDROGENASE [NADP(+)]"/>
    <property type="match status" value="1"/>
</dbReference>
<dbReference type="Gene3D" id="1.10.3660.10">
    <property type="entry name" value="6-phosphogluconate dehydrogenase C-terminal like domain"/>
    <property type="match status" value="1"/>
</dbReference>
<evidence type="ECO:0000256" key="1">
    <source>
        <dbReference type="ARBA" id="ARBA00023002"/>
    </source>
</evidence>
<dbReference type="PANTHER" id="PTHR21363">
    <property type="entry name" value="PREPHENATE DEHYDROGENASE"/>
    <property type="match status" value="1"/>
</dbReference>
<feature type="domain" description="Prephenate/arogenate dehydrogenase" evidence="3">
    <location>
        <begin position="5"/>
        <end position="276"/>
    </location>
</feature>
<dbReference type="InterPro" id="IPR050812">
    <property type="entry name" value="Preph/Arog_dehydrog"/>
</dbReference>
<comment type="caution">
    <text evidence="4">The sequence shown here is derived from an EMBL/GenBank/DDBJ whole genome shotgun (WGS) entry which is preliminary data.</text>
</comment>
<evidence type="ECO:0000313" key="5">
    <source>
        <dbReference type="Proteomes" id="UP000231292"/>
    </source>
</evidence>
<dbReference type="Pfam" id="PF02153">
    <property type="entry name" value="PDH_N"/>
    <property type="match status" value="1"/>
</dbReference>
<dbReference type="FunFam" id="3.40.50.720:FF:000208">
    <property type="entry name" value="Prephenate dehydrogenase"/>
    <property type="match status" value="1"/>
</dbReference>
<dbReference type="SUPFAM" id="SSF51735">
    <property type="entry name" value="NAD(P)-binding Rossmann-fold domains"/>
    <property type="match status" value="1"/>
</dbReference>
<dbReference type="InterPro" id="IPR008927">
    <property type="entry name" value="6-PGluconate_DH-like_C_sf"/>
</dbReference>
<dbReference type="InterPro" id="IPR046826">
    <property type="entry name" value="PDH_N"/>
</dbReference>
<sequence length="276" mass="30270">MPLFNKVAVIGTGLIGGSIALGIKKKKLAREVVGVSRHKKSVFLALKMKVIDQGSVSFKIIKGADLLIIAIPVDAILTLKKRILKYIDKGCIVTDVGSTKEKIVNCLEKTFINYIGSHPLAGLEKRGIVNARPCLFEDSLCILTPTKETSFLALKKMRELWKGLGAKTIILTPKIHDSILSFVSHLPHIIASVLINSIPRDSLRFASGGLKDTTRIAASDALLWRGIFLTNRKNVLKAIESFENNLAKIKSAIKNSNAKALEKILLQSKKIREALE</sequence>
<keyword evidence="2" id="KW-0175">Coiled coil</keyword>
<evidence type="ECO:0000313" key="4">
    <source>
        <dbReference type="EMBL" id="PIP18863.1"/>
    </source>
</evidence>
<evidence type="ECO:0000256" key="2">
    <source>
        <dbReference type="SAM" id="Coils"/>
    </source>
</evidence>
<gene>
    <name evidence="4" type="ORF">COX41_05950</name>
</gene>